<protein>
    <submittedName>
        <fullName evidence="1">Uncharacterized protein</fullName>
    </submittedName>
</protein>
<evidence type="ECO:0000313" key="2">
    <source>
        <dbReference type="Proteomes" id="UP000805193"/>
    </source>
</evidence>
<organism evidence="1 2">
    <name type="scientific">Ixodes persulcatus</name>
    <name type="common">Taiga tick</name>
    <dbReference type="NCBI Taxonomy" id="34615"/>
    <lineage>
        <taxon>Eukaryota</taxon>
        <taxon>Metazoa</taxon>
        <taxon>Ecdysozoa</taxon>
        <taxon>Arthropoda</taxon>
        <taxon>Chelicerata</taxon>
        <taxon>Arachnida</taxon>
        <taxon>Acari</taxon>
        <taxon>Parasitiformes</taxon>
        <taxon>Ixodida</taxon>
        <taxon>Ixodoidea</taxon>
        <taxon>Ixodidae</taxon>
        <taxon>Ixodinae</taxon>
        <taxon>Ixodes</taxon>
    </lineage>
</organism>
<dbReference type="Proteomes" id="UP000805193">
    <property type="component" value="Unassembled WGS sequence"/>
</dbReference>
<reference evidence="1 2" key="1">
    <citation type="journal article" date="2020" name="Cell">
        <title>Large-Scale Comparative Analyses of Tick Genomes Elucidate Their Genetic Diversity and Vector Capacities.</title>
        <authorList>
            <consortium name="Tick Genome and Microbiome Consortium (TIGMIC)"/>
            <person name="Jia N."/>
            <person name="Wang J."/>
            <person name="Shi W."/>
            <person name="Du L."/>
            <person name="Sun Y."/>
            <person name="Zhan W."/>
            <person name="Jiang J.F."/>
            <person name="Wang Q."/>
            <person name="Zhang B."/>
            <person name="Ji P."/>
            <person name="Bell-Sakyi L."/>
            <person name="Cui X.M."/>
            <person name="Yuan T.T."/>
            <person name="Jiang B.G."/>
            <person name="Yang W.F."/>
            <person name="Lam T.T."/>
            <person name="Chang Q.C."/>
            <person name="Ding S.J."/>
            <person name="Wang X.J."/>
            <person name="Zhu J.G."/>
            <person name="Ruan X.D."/>
            <person name="Zhao L."/>
            <person name="Wei J.T."/>
            <person name="Ye R.Z."/>
            <person name="Que T.C."/>
            <person name="Du C.H."/>
            <person name="Zhou Y.H."/>
            <person name="Cheng J.X."/>
            <person name="Dai P.F."/>
            <person name="Guo W.B."/>
            <person name="Han X.H."/>
            <person name="Huang E.J."/>
            <person name="Li L.F."/>
            <person name="Wei W."/>
            <person name="Gao Y.C."/>
            <person name="Liu J.Z."/>
            <person name="Shao H.Z."/>
            <person name="Wang X."/>
            <person name="Wang C.C."/>
            <person name="Yang T.C."/>
            <person name="Huo Q.B."/>
            <person name="Li W."/>
            <person name="Chen H.Y."/>
            <person name="Chen S.E."/>
            <person name="Zhou L.G."/>
            <person name="Ni X.B."/>
            <person name="Tian J.H."/>
            <person name="Sheng Y."/>
            <person name="Liu T."/>
            <person name="Pan Y.S."/>
            <person name="Xia L.Y."/>
            <person name="Li J."/>
            <person name="Zhao F."/>
            <person name="Cao W.C."/>
        </authorList>
    </citation>
    <scope>NUCLEOTIDE SEQUENCE [LARGE SCALE GENOMIC DNA]</scope>
    <source>
        <strain evidence="1">Iper-2018</strain>
    </source>
</reference>
<comment type="caution">
    <text evidence="1">The sequence shown here is derived from an EMBL/GenBank/DDBJ whole genome shotgun (WGS) entry which is preliminary data.</text>
</comment>
<keyword evidence="2" id="KW-1185">Reference proteome</keyword>
<accession>A0AC60NYB0</accession>
<gene>
    <name evidence="1" type="ORF">HPB47_010736</name>
</gene>
<sequence length="272" mass="30408">MDILRALIENHEHDSEERPIPATKNAMSKRTPELADTETLLFALERYAEKRGTAPTEEETPRTLSNNRPPPICNTRYGNADDMRARQARRRAQSSEAALREDNVGVIVGPGSTDREPYDPSRRAQAGRSLARGDSRDPDPDPAYLVLRRNSTGAWTVQEATSPAFPECFLPRFRFERAKTPDVVARRRMCSPADSGSPQIRPRATTPRSPARARRRTVRATITYPYSRSESGAFPEGLSLAAAARRASLGTGAERPRARRIDTRSRPRTLFL</sequence>
<proteinExistence type="predicted"/>
<dbReference type="EMBL" id="JABSTQ010011373">
    <property type="protein sequence ID" value="KAG0412134.1"/>
    <property type="molecule type" value="Genomic_DNA"/>
</dbReference>
<evidence type="ECO:0000313" key="1">
    <source>
        <dbReference type="EMBL" id="KAG0412134.1"/>
    </source>
</evidence>
<name>A0AC60NYB0_IXOPE</name>